<keyword evidence="2" id="KW-1185">Reference proteome</keyword>
<evidence type="ECO:0000313" key="2">
    <source>
        <dbReference type="Proteomes" id="UP001060085"/>
    </source>
</evidence>
<evidence type="ECO:0000313" key="1">
    <source>
        <dbReference type="EMBL" id="KAI5663879.1"/>
    </source>
</evidence>
<sequence>MEAMRRQEDYQSELARDMHNCYYGGGNGVNAYGGRNHGHGNFISRGHDDYRNFTPKRHNGVGNFSSYAKSHGHTSYDDYGGTSNQGGDLGRDFDPILQAQEDSYQIGIRASSI</sequence>
<comment type="caution">
    <text evidence="1">The sequence shown here is derived from an EMBL/GenBank/DDBJ whole genome shotgun (WGS) entry which is preliminary data.</text>
</comment>
<gene>
    <name evidence="1" type="ORF">M9H77_23202</name>
</gene>
<name>A0ACC0ASN0_CATRO</name>
<accession>A0ACC0ASN0</accession>
<organism evidence="1 2">
    <name type="scientific">Catharanthus roseus</name>
    <name type="common">Madagascar periwinkle</name>
    <name type="synonym">Vinca rosea</name>
    <dbReference type="NCBI Taxonomy" id="4058"/>
    <lineage>
        <taxon>Eukaryota</taxon>
        <taxon>Viridiplantae</taxon>
        <taxon>Streptophyta</taxon>
        <taxon>Embryophyta</taxon>
        <taxon>Tracheophyta</taxon>
        <taxon>Spermatophyta</taxon>
        <taxon>Magnoliopsida</taxon>
        <taxon>eudicotyledons</taxon>
        <taxon>Gunneridae</taxon>
        <taxon>Pentapetalae</taxon>
        <taxon>asterids</taxon>
        <taxon>lamiids</taxon>
        <taxon>Gentianales</taxon>
        <taxon>Apocynaceae</taxon>
        <taxon>Rauvolfioideae</taxon>
        <taxon>Vinceae</taxon>
        <taxon>Catharanthinae</taxon>
        <taxon>Catharanthus</taxon>
    </lineage>
</organism>
<dbReference type="EMBL" id="CM044705">
    <property type="protein sequence ID" value="KAI5663879.1"/>
    <property type="molecule type" value="Genomic_DNA"/>
</dbReference>
<dbReference type="Proteomes" id="UP001060085">
    <property type="component" value="Linkage Group LG05"/>
</dbReference>
<reference evidence="2" key="1">
    <citation type="journal article" date="2023" name="Nat. Plants">
        <title>Single-cell RNA sequencing provides a high-resolution roadmap for understanding the multicellular compartmentation of specialized metabolism.</title>
        <authorList>
            <person name="Sun S."/>
            <person name="Shen X."/>
            <person name="Li Y."/>
            <person name="Li Y."/>
            <person name="Wang S."/>
            <person name="Li R."/>
            <person name="Zhang H."/>
            <person name="Shen G."/>
            <person name="Guo B."/>
            <person name="Wei J."/>
            <person name="Xu J."/>
            <person name="St-Pierre B."/>
            <person name="Chen S."/>
            <person name="Sun C."/>
        </authorList>
    </citation>
    <scope>NUCLEOTIDE SEQUENCE [LARGE SCALE GENOMIC DNA]</scope>
</reference>
<protein>
    <submittedName>
        <fullName evidence="1">Uncharacterized protein</fullName>
    </submittedName>
</protein>
<proteinExistence type="predicted"/>